<evidence type="ECO:0000313" key="2">
    <source>
        <dbReference type="Proteomes" id="UP000003558"/>
    </source>
</evidence>
<comment type="caution">
    <text evidence="1">The sequence shown here is derived from an EMBL/GenBank/DDBJ whole genome shotgun (WGS) entry which is preliminary data.</text>
</comment>
<reference evidence="1 2" key="1">
    <citation type="submission" date="2011-05" db="EMBL/GenBank/DDBJ databases">
        <title>Whole genome shotgun sequence of Gordonia alkanivorans NBRC 16433.</title>
        <authorList>
            <person name="Hosoyama A."/>
            <person name="Nakamura S."/>
            <person name="Takarada H."/>
            <person name="Tsuchikane K."/>
            <person name="Yamazaki S."/>
            <person name="Fujita N."/>
        </authorList>
    </citation>
    <scope>NUCLEOTIDE SEQUENCE [LARGE SCALE GENOMIC DNA]</scope>
    <source>
        <strain evidence="1 2">NBRC 16433</strain>
    </source>
</reference>
<sequence length="64" mass="7322">MRLRRDPTIQHVLPSYINEANSVAAAAEFTSYGTLRVKYGNQGQFDQFRGLTMDVMTEAQEKIR</sequence>
<protein>
    <submittedName>
        <fullName evidence="1">Soj/ParA-related protein</fullName>
    </submittedName>
</protein>
<dbReference type="AlphaFoldDB" id="F9VZT7"/>
<evidence type="ECO:0000313" key="1">
    <source>
        <dbReference type="EMBL" id="GAA14126.1"/>
    </source>
</evidence>
<dbReference type="eggNOG" id="COG1192">
    <property type="taxonomic scope" value="Bacteria"/>
</dbReference>
<dbReference type="STRING" id="1027371.GOALK_097_01540"/>
<dbReference type="Proteomes" id="UP000003558">
    <property type="component" value="Unassembled WGS sequence"/>
</dbReference>
<proteinExistence type="predicted"/>
<dbReference type="EMBL" id="BACI01000097">
    <property type="protein sequence ID" value="GAA14126.1"/>
    <property type="molecule type" value="Genomic_DNA"/>
</dbReference>
<organism evidence="1 2">
    <name type="scientific">Gordonia alkanivorans NBRC 16433</name>
    <dbReference type="NCBI Taxonomy" id="1027371"/>
    <lineage>
        <taxon>Bacteria</taxon>
        <taxon>Bacillati</taxon>
        <taxon>Actinomycetota</taxon>
        <taxon>Actinomycetes</taxon>
        <taxon>Mycobacteriales</taxon>
        <taxon>Gordoniaceae</taxon>
        <taxon>Gordonia</taxon>
    </lineage>
</organism>
<gene>
    <name evidence="1" type="ORF">GOALK_097_01540</name>
</gene>
<accession>F9VZT7</accession>
<name>F9VZT7_9ACTN</name>